<name>A0A8I0G1D0_9ACTN</name>
<dbReference type="EMBL" id="JACWMT010000003">
    <property type="protein sequence ID" value="MBD1271737.1"/>
    <property type="molecule type" value="Genomic_DNA"/>
</dbReference>
<comment type="caution">
    <text evidence="3">The sequence shown here is derived from an EMBL/GenBank/DDBJ whole genome shotgun (WGS) entry which is preliminary data.</text>
</comment>
<keyword evidence="2" id="KW-0732">Signal</keyword>
<reference evidence="4 5" key="1">
    <citation type="submission" date="2020-07" db="EMBL/GenBank/DDBJ databases">
        <title>Sequencing the genomes of 1000 actinobacteria strains.</title>
        <authorList>
            <person name="Klenk H.-P."/>
        </authorList>
    </citation>
    <scope>NUCLEOTIDE SEQUENCE [LARGE SCALE GENOMIC DNA]</scope>
    <source>
        <strain evidence="4 5">DSM 19087</strain>
    </source>
</reference>
<accession>A0A8I0G1D0</accession>
<dbReference type="RefSeq" id="WP_179424021.1">
    <property type="nucleotide sequence ID" value="NZ_BAAAMP010000003.1"/>
</dbReference>
<dbReference type="Proteomes" id="UP000659061">
    <property type="component" value="Unassembled WGS sequence"/>
</dbReference>
<dbReference type="AlphaFoldDB" id="A0A8I0G1D0"/>
<evidence type="ECO:0000313" key="4">
    <source>
        <dbReference type="EMBL" id="NYI37515.1"/>
    </source>
</evidence>
<proteinExistence type="predicted"/>
<feature type="chain" id="PRO_5034889967" description="Carboxypeptidase regulatory-like domain-containing protein" evidence="2">
    <location>
        <begin position="28"/>
        <end position="521"/>
    </location>
</feature>
<feature type="region of interest" description="Disordered" evidence="1">
    <location>
        <begin position="231"/>
        <end position="256"/>
    </location>
</feature>
<reference evidence="3" key="2">
    <citation type="submission" date="2020-09" db="EMBL/GenBank/DDBJ databases">
        <title>Novel species in genus Aeromicrobium.</title>
        <authorList>
            <person name="Zhang G."/>
        </authorList>
    </citation>
    <scope>NUCLEOTIDE SEQUENCE</scope>
    <source>
        <strain evidence="3">SSW1-57</strain>
    </source>
</reference>
<feature type="compositionally biased region" description="Polar residues" evidence="1">
    <location>
        <begin position="242"/>
        <end position="256"/>
    </location>
</feature>
<dbReference type="EMBL" id="JACBZN010000001">
    <property type="protein sequence ID" value="NYI37515.1"/>
    <property type="molecule type" value="Genomic_DNA"/>
</dbReference>
<evidence type="ECO:0000313" key="6">
    <source>
        <dbReference type="Proteomes" id="UP000659061"/>
    </source>
</evidence>
<gene>
    <name evidence="4" type="ORF">BJ975_000890</name>
    <name evidence="3" type="ORF">IDH50_15945</name>
</gene>
<evidence type="ECO:0000256" key="1">
    <source>
        <dbReference type="SAM" id="MobiDB-lite"/>
    </source>
</evidence>
<keyword evidence="5" id="KW-1185">Reference proteome</keyword>
<feature type="signal peptide" evidence="2">
    <location>
        <begin position="1"/>
        <end position="27"/>
    </location>
</feature>
<evidence type="ECO:0000313" key="3">
    <source>
        <dbReference type="EMBL" id="MBD1271737.1"/>
    </source>
</evidence>
<evidence type="ECO:0008006" key="7">
    <source>
        <dbReference type="Google" id="ProtNLM"/>
    </source>
</evidence>
<dbReference type="Gene3D" id="2.60.40.2700">
    <property type="match status" value="3"/>
</dbReference>
<dbReference type="InterPro" id="IPR013784">
    <property type="entry name" value="Carb-bd-like_fold"/>
</dbReference>
<dbReference type="SUPFAM" id="SSF49452">
    <property type="entry name" value="Starch-binding domain-like"/>
    <property type="match status" value="1"/>
</dbReference>
<evidence type="ECO:0000256" key="2">
    <source>
        <dbReference type="SAM" id="SignalP"/>
    </source>
</evidence>
<organism evidence="3 6">
    <name type="scientific">Aeromicrobium tamlense</name>
    <dbReference type="NCBI Taxonomy" id="375541"/>
    <lineage>
        <taxon>Bacteria</taxon>
        <taxon>Bacillati</taxon>
        <taxon>Actinomycetota</taxon>
        <taxon>Actinomycetes</taxon>
        <taxon>Propionibacteriales</taxon>
        <taxon>Nocardioidaceae</taxon>
        <taxon>Aeromicrobium</taxon>
    </lineage>
</organism>
<dbReference type="GO" id="GO:0030246">
    <property type="term" value="F:carbohydrate binding"/>
    <property type="evidence" value="ECO:0007669"/>
    <property type="project" value="InterPro"/>
</dbReference>
<dbReference type="Proteomes" id="UP000587211">
    <property type="component" value="Unassembled WGS sequence"/>
</dbReference>
<feature type="compositionally biased region" description="Low complexity" evidence="1">
    <location>
        <begin position="231"/>
        <end position="241"/>
    </location>
</feature>
<sequence length="521" mass="55836">MRLLRPVLLAALALVLVPLSAVAPAHAATGTITGVAVGPDGKPLPNVNWEIYELKDGSWQTYPFGPKLTDAKGRFSWNVPVGGRYRVCFSDSWYGQASSTSFWQPEVRHRDTCWPNATSHQTATTWTSTTAAPSKTFSVTLPRQGLGMAPVDPFFVGSFRTGEPITIVGQEGWRPTHATFTYQWMSQRDNALAAPIAGATSASFTPTPAQEGAWIFARVTASRAGYKPATLTTPTTKVGGTQHVQPTSPLQISGTASPGSTLTASFGKPASTYSEISWFVDGVPQPAATSYDAASSRFTVAAAHAGARIDARLKIYKKDAQGNYVDGSDAYQRAQVQVAGSRPVQALKAAPAPRGTATVGRTLYGPTGLTADPNATVSYQWVRGSTAISGATARTYTVRSADVNQRLKVRVTVRRPGWWNAYVSNSSTTVAKRALKPGTVKVVGTAKAGKSLKAKTAKWGPKPVRIRYQWQRNGKAIRGATKATYKLKKADRGKVVRVRITVSKSSHLTVAKVSKGRKVKR</sequence>
<protein>
    <recommendedName>
        <fullName evidence="7">Carboxypeptidase regulatory-like domain-containing protein</fullName>
    </recommendedName>
</protein>
<evidence type="ECO:0000313" key="5">
    <source>
        <dbReference type="Proteomes" id="UP000587211"/>
    </source>
</evidence>